<keyword evidence="8 12" id="KW-0406">Ion transport</keyword>
<keyword evidence="7" id="KW-0915">Sodium</keyword>
<accession>A0AAN8WZ98</accession>
<dbReference type="GO" id="GO:0005886">
    <property type="term" value="C:plasma membrane"/>
    <property type="evidence" value="ECO:0007669"/>
    <property type="project" value="TreeGrafter"/>
</dbReference>
<organism evidence="14 15">
    <name type="scientific">Halocaridina rubra</name>
    <name type="common">Hawaiian red shrimp</name>
    <dbReference type="NCBI Taxonomy" id="373956"/>
    <lineage>
        <taxon>Eukaryota</taxon>
        <taxon>Metazoa</taxon>
        <taxon>Ecdysozoa</taxon>
        <taxon>Arthropoda</taxon>
        <taxon>Crustacea</taxon>
        <taxon>Multicrustacea</taxon>
        <taxon>Malacostraca</taxon>
        <taxon>Eumalacostraca</taxon>
        <taxon>Eucarida</taxon>
        <taxon>Decapoda</taxon>
        <taxon>Pleocyemata</taxon>
        <taxon>Caridea</taxon>
        <taxon>Atyoidea</taxon>
        <taxon>Atyidae</taxon>
        <taxon>Halocaridina</taxon>
    </lineage>
</organism>
<evidence type="ECO:0000256" key="11">
    <source>
        <dbReference type="ARBA" id="ARBA00023303"/>
    </source>
</evidence>
<evidence type="ECO:0000256" key="5">
    <source>
        <dbReference type="ARBA" id="ARBA00022692"/>
    </source>
</evidence>
<dbReference type="Pfam" id="PF00858">
    <property type="entry name" value="ASC"/>
    <property type="match status" value="1"/>
</dbReference>
<dbReference type="PANTHER" id="PTHR11690:SF248">
    <property type="entry name" value="PICKPOCKET 17, ISOFORM A"/>
    <property type="match status" value="1"/>
</dbReference>
<dbReference type="AlphaFoldDB" id="A0AAN8WZ98"/>
<comment type="subcellular location">
    <subcellularLocation>
        <location evidence="1">Membrane</location>
        <topology evidence="1">Multi-pass membrane protein</topology>
    </subcellularLocation>
</comment>
<evidence type="ECO:0000256" key="3">
    <source>
        <dbReference type="ARBA" id="ARBA00022448"/>
    </source>
</evidence>
<evidence type="ECO:0000256" key="2">
    <source>
        <dbReference type="ARBA" id="ARBA00007193"/>
    </source>
</evidence>
<keyword evidence="5 12" id="KW-0812">Transmembrane</keyword>
<gene>
    <name evidence="14" type="ORF">SK128_007398</name>
</gene>
<keyword evidence="3 12" id="KW-0813">Transport</keyword>
<proteinExistence type="inferred from homology"/>
<evidence type="ECO:0000313" key="15">
    <source>
        <dbReference type="Proteomes" id="UP001381693"/>
    </source>
</evidence>
<evidence type="ECO:0000256" key="13">
    <source>
        <dbReference type="SAM" id="Phobius"/>
    </source>
</evidence>
<dbReference type="GO" id="GO:0015280">
    <property type="term" value="F:ligand-gated sodium channel activity"/>
    <property type="evidence" value="ECO:0007669"/>
    <property type="project" value="TreeGrafter"/>
</dbReference>
<keyword evidence="10 12" id="KW-0739">Sodium transport</keyword>
<sequence>MHATYLPKLLTEKAGARVAIHRPGTRPVLDDHGIDIPPGMVSSIAIKRRVTNFLAAPYSANCTVFWNTTNYAPVGNSSGNKEYTITDIARTKKRILCYRSRQRVCESCNENLRCKPSLSGLRLQCCLLRHRLYKSDIDGIVASEAFSAPGDPDDTVRENLLRLDVYFNTLTSENITQVEVYKSFWDLVSELGGALSLYIGISIFLLVEVIELFFYLIFNSYLYCVGRYELTEETSECHCHCQEAKVHPLNATKQPFSSDTSGPTPAYNTLFKSDNIQQRKFTANSMDVAFDKAFNP</sequence>
<evidence type="ECO:0000256" key="1">
    <source>
        <dbReference type="ARBA" id="ARBA00004141"/>
    </source>
</evidence>
<evidence type="ECO:0000256" key="4">
    <source>
        <dbReference type="ARBA" id="ARBA00022461"/>
    </source>
</evidence>
<comment type="caution">
    <text evidence="14">The sequence shown here is derived from an EMBL/GenBank/DDBJ whole genome shotgun (WGS) entry which is preliminary data.</text>
</comment>
<dbReference type="PANTHER" id="PTHR11690">
    <property type="entry name" value="AMILORIDE-SENSITIVE SODIUM CHANNEL-RELATED"/>
    <property type="match status" value="1"/>
</dbReference>
<evidence type="ECO:0000256" key="10">
    <source>
        <dbReference type="ARBA" id="ARBA00023201"/>
    </source>
</evidence>
<evidence type="ECO:0000313" key="14">
    <source>
        <dbReference type="EMBL" id="KAK7069110.1"/>
    </source>
</evidence>
<keyword evidence="11 12" id="KW-0407">Ion channel</keyword>
<dbReference type="InterPro" id="IPR001873">
    <property type="entry name" value="ENaC"/>
</dbReference>
<evidence type="ECO:0000256" key="12">
    <source>
        <dbReference type="RuleBase" id="RU000679"/>
    </source>
</evidence>
<feature type="transmembrane region" description="Helical" evidence="13">
    <location>
        <begin position="197"/>
        <end position="218"/>
    </location>
</feature>
<keyword evidence="6 13" id="KW-1133">Transmembrane helix</keyword>
<keyword evidence="15" id="KW-1185">Reference proteome</keyword>
<comment type="similarity">
    <text evidence="2 12">Belongs to the amiloride-sensitive sodium channel (TC 1.A.6) family.</text>
</comment>
<keyword evidence="9 13" id="KW-0472">Membrane</keyword>
<protein>
    <submittedName>
        <fullName evidence="14">Uncharacterized protein</fullName>
    </submittedName>
</protein>
<name>A0AAN8WZ98_HALRR</name>
<reference evidence="14 15" key="1">
    <citation type="submission" date="2023-11" db="EMBL/GenBank/DDBJ databases">
        <title>Halocaridina rubra genome assembly.</title>
        <authorList>
            <person name="Smith C."/>
        </authorList>
    </citation>
    <scope>NUCLEOTIDE SEQUENCE [LARGE SCALE GENOMIC DNA]</scope>
    <source>
        <strain evidence="14">EP-1</strain>
        <tissue evidence="14">Whole</tissue>
    </source>
</reference>
<dbReference type="EMBL" id="JAXCGZ010017020">
    <property type="protein sequence ID" value="KAK7069110.1"/>
    <property type="molecule type" value="Genomic_DNA"/>
</dbReference>
<keyword evidence="4 12" id="KW-0894">Sodium channel</keyword>
<evidence type="ECO:0000256" key="9">
    <source>
        <dbReference type="ARBA" id="ARBA00023136"/>
    </source>
</evidence>
<dbReference type="Proteomes" id="UP001381693">
    <property type="component" value="Unassembled WGS sequence"/>
</dbReference>
<evidence type="ECO:0000256" key="8">
    <source>
        <dbReference type="ARBA" id="ARBA00023065"/>
    </source>
</evidence>
<evidence type="ECO:0000256" key="7">
    <source>
        <dbReference type="ARBA" id="ARBA00023053"/>
    </source>
</evidence>
<evidence type="ECO:0000256" key="6">
    <source>
        <dbReference type="ARBA" id="ARBA00022989"/>
    </source>
</evidence>
<dbReference type="Gene3D" id="2.60.470.10">
    <property type="entry name" value="Acid-sensing ion channels like domains"/>
    <property type="match status" value="1"/>
</dbReference>